<dbReference type="Gene3D" id="3.40.960.10">
    <property type="entry name" value="VSR Endonuclease"/>
    <property type="match status" value="1"/>
</dbReference>
<keyword evidence="2" id="KW-0378">Hydrolase</keyword>
<reference evidence="2" key="1">
    <citation type="submission" date="2017-10" db="EMBL/GenBank/DDBJ databases">
        <title>Sequencing the genomes of 1000 actinobacteria strains.</title>
        <authorList>
            <person name="Klenk H.-P."/>
        </authorList>
    </citation>
    <scope>NUCLEOTIDE SEQUENCE [LARGE SCALE GENOMIC DNA]</scope>
    <source>
        <strain evidence="2">DSM 15597</strain>
    </source>
</reference>
<evidence type="ECO:0000313" key="3">
    <source>
        <dbReference type="Proteomes" id="UP000226079"/>
    </source>
</evidence>
<dbReference type="Pfam" id="PF04480">
    <property type="entry name" value="DUF559"/>
    <property type="match status" value="1"/>
</dbReference>
<proteinExistence type="predicted"/>
<dbReference type="SUPFAM" id="SSF52980">
    <property type="entry name" value="Restriction endonuclease-like"/>
    <property type="match status" value="1"/>
</dbReference>
<accession>A0A2A9CMR5</accession>
<evidence type="ECO:0000259" key="1">
    <source>
        <dbReference type="Pfam" id="PF04480"/>
    </source>
</evidence>
<feature type="domain" description="DUF559" evidence="1">
    <location>
        <begin position="218"/>
        <end position="278"/>
    </location>
</feature>
<dbReference type="InterPro" id="IPR007569">
    <property type="entry name" value="DUF559"/>
</dbReference>
<dbReference type="AlphaFoldDB" id="A0A2A9CMR5"/>
<comment type="caution">
    <text evidence="2">The sequence shown here is derived from an EMBL/GenBank/DDBJ whole genome shotgun (WGS) entry which is preliminary data.</text>
</comment>
<keyword evidence="2" id="KW-0255">Endonuclease</keyword>
<gene>
    <name evidence="2" type="ORF">ATK74_0224</name>
</gene>
<dbReference type="EMBL" id="PDJC01000001">
    <property type="protein sequence ID" value="PFG15704.1"/>
    <property type="molecule type" value="Genomic_DNA"/>
</dbReference>
<organism evidence="2 3">
    <name type="scientific">Propionicimonas paludicola</name>
    <dbReference type="NCBI Taxonomy" id="185243"/>
    <lineage>
        <taxon>Bacteria</taxon>
        <taxon>Bacillati</taxon>
        <taxon>Actinomycetota</taxon>
        <taxon>Actinomycetes</taxon>
        <taxon>Propionibacteriales</taxon>
        <taxon>Nocardioidaceae</taxon>
        <taxon>Propionicimonas</taxon>
    </lineage>
</organism>
<name>A0A2A9CMR5_9ACTN</name>
<dbReference type="GO" id="GO:0004519">
    <property type="term" value="F:endonuclease activity"/>
    <property type="evidence" value="ECO:0007669"/>
    <property type="project" value="UniProtKB-KW"/>
</dbReference>
<dbReference type="InterPro" id="IPR011335">
    <property type="entry name" value="Restrct_endonuc-II-like"/>
</dbReference>
<dbReference type="Proteomes" id="UP000226079">
    <property type="component" value="Unassembled WGS sequence"/>
</dbReference>
<protein>
    <submittedName>
        <fullName evidence="2">Very-short-patch-repair endonuclease</fullName>
    </submittedName>
</protein>
<evidence type="ECO:0000313" key="2">
    <source>
        <dbReference type="EMBL" id="PFG15704.1"/>
    </source>
</evidence>
<sequence>MKGVHPQVAAILAERGAISTAEFPRLSSTLARLSRAGLLANPLPGVFVPADDSSPLCRLRAATAWSAPSGVIHGRSAAALWLGEPLPPILEVAHPSLRSRAGVVVRQQRITSPFVEVRSGIRSVTPAYAAVELAATDDGQACCEVLRRGLATPADLEAALADLRGSRGQVVRRRVVTAAAANPWSFAELRLHRMLQSAGITDWVANSPIRVGGQLLVPDIRFRRTRLVLEFDGRSSHLGSTQFLADRERQNLLEAAGYRVLRFGWEHLDHPEYVVPLVRQALRAT</sequence>
<keyword evidence="2" id="KW-0540">Nuclease</keyword>
<keyword evidence="3" id="KW-1185">Reference proteome</keyword>